<evidence type="ECO:0000259" key="3">
    <source>
        <dbReference type="PROSITE" id="PS51031"/>
    </source>
</evidence>
<dbReference type="PROSITE" id="PS51031">
    <property type="entry name" value="BESS"/>
    <property type="match status" value="1"/>
</dbReference>
<feature type="domain" description="BESS" evidence="3">
    <location>
        <begin position="261"/>
        <end position="300"/>
    </location>
</feature>
<reference evidence="4" key="1">
    <citation type="submission" date="2018-04" db="EMBL/GenBank/DDBJ databases">
        <title>Transcriptome of Schizaphis graminum biotype I.</title>
        <authorList>
            <person name="Scully E.D."/>
            <person name="Geib S.M."/>
            <person name="Palmer N.A."/>
            <person name="Koch K."/>
            <person name="Bradshaw J."/>
            <person name="Heng-Moss T."/>
            <person name="Sarath G."/>
        </authorList>
    </citation>
    <scope>NUCLEOTIDE SEQUENCE</scope>
</reference>
<dbReference type="GO" id="GO:0003677">
    <property type="term" value="F:DNA binding"/>
    <property type="evidence" value="ECO:0007669"/>
    <property type="project" value="InterPro"/>
</dbReference>
<proteinExistence type="predicted"/>
<protein>
    <recommendedName>
        <fullName evidence="3">BESS domain-containing protein</fullName>
    </recommendedName>
</protein>
<evidence type="ECO:0000256" key="1">
    <source>
        <dbReference type="PROSITE-ProRule" id="PRU00371"/>
    </source>
</evidence>
<sequence length="359" mass="41383">MWNSTENDVVCNKVSYDSVRIEVRRPVQNDNIKIAPLVVVPNTRIPAEDSKYGSKKKNIDRPEKNTMSYITDNDTREVQKNEVVQNTVDENYKEQIKKNWEWIKTVSSLINSIKDKNEALEKKILSDIMTRWLAIHDNHVGNLVKQGERLTSESVVKKSNLFVYGEQSSLLDKNKELSDSNSSFEDFLTTIFEEKLHNTNETKIDRNSLSNTDDRTNNYKVIKNSPSFSKKPINKRKKSSGKKSPVDSKKNHKIKKLSNEEDEDLEFFYSIYPTVQSLTSDQKSDFRIQTMQLLYDIIYNISSINRSIENSPNTLSPLYTTPDNSFQPLTCTSEIDIVWSSPDTPSVASYYSEFSPDEL</sequence>
<dbReference type="InterPro" id="IPR004210">
    <property type="entry name" value="BESS_motif"/>
</dbReference>
<evidence type="ECO:0000313" key="4">
    <source>
        <dbReference type="EMBL" id="MBY21072.1"/>
    </source>
</evidence>
<feature type="region of interest" description="Disordered" evidence="2">
    <location>
        <begin position="203"/>
        <end position="255"/>
    </location>
</feature>
<comment type="subcellular location">
    <subcellularLocation>
        <location evidence="1">Nucleus</location>
    </subcellularLocation>
</comment>
<accession>A0A2S2NVJ2</accession>
<organism evidence="4">
    <name type="scientific">Schizaphis graminum</name>
    <name type="common">Green bug aphid</name>
    <dbReference type="NCBI Taxonomy" id="13262"/>
    <lineage>
        <taxon>Eukaryota</taxon>
        <taxon>Metazoa</taxon>
        <taxon>Ecdysozoa</taxon>
        <taxon>Arthropoda</taxon>
        <taxon>Hexapoda</taxon>
        <taxon>Insecta</taxon>
        <taxon>Pterygota</taxon>
        <taxon>Neoptera</taxon>
        <taxon>Paraneoptera</taxon>
        <taxon>Hemiptera</taxon>
        <taxon>Sternorrhyncha</taxon>
        <taxon>Aphidomorpha</taxon>
        <taxon>Aphidoidea</taxon>
        <taxon>Aphididae</taxon>
        <taxon>Aphidini</taxon>
        <taxon>Schizaphis</taxon>
    </lineage>
</organism>
<feature type="compositionally biased region" description="Basic residues" evidence="2">
    <location>
        <begin position="232"/>
        <end position="241"/>
    </location>
</feature>
<dbReference type="Pfam" id="PF02944">
    <property type="entry name" value="BESS"/>
    <property type="match status" value="1"/>
</dbReference>
<feature type="compositionally biased region" description="Basic and acidic residues" evidence="2">
    <location>
        <begin position="203"/>
        <end position="217"/>
    </location>
</feature>
<evidence type="ECO:0000256" key="2">
    <source>
        <dbReference type="SAM" id="MobiDB-lite"/>
    </source>
</evidence>
<name>A0A2S2NVJ2_SCHGA</name>
<keyword evidence="1" id="KW-0539">Nucleus</keyword>
<dbReference type="AlphaFoldDB" id="A0A2S2NVJ2"/>
<gene>
    <name evidence="4" type="ORF">g.41955</name>
</gene>
<dbReference type="EMBL" id="GGMR01008453">
    <property type="protein sequence ID" value="MBY21072.1"/>
    <property type="molecule type" value="Transcribed_RNA"/>
</dbReference>
<dbReference type="GO" id="GO:0005634">
    <property type="term" value="C:nucleus"/>
    <property type="evidence" value="ECO:0007669"/>
    <property type="project" value="UniProtKB-SubCell"/>
</dbReference>